<reference evidence="2 3" key="1">
    <citation type="journal article" date="2018" name="PLoS ONE">
        <title>The draft genome of Kipferlia bialata reveals reductive genome evolution in fornicate parasites.</title>
        <authorList>
            <person name="Tanifuji G."/>
            <person name="Takabayashi S."/>
            <person name="Kume K."/>
            <person name="Takagi M."/>
            <person name="Nakayama T."/>
            <person name="Kamikawa R."/>
            <person name="Inagaki Y."/>
            <person name="Hashimoto T."/>
        </authorList>
    </citation>
    <scope>NUCLEOTIDE SEQUENCE [LARGE SCALE GENOMIC DNA]</scope>
    <source>
        <strain evidence="2">NY0173</strain>
    </source>
</reference>
<dbReference type="EMBL" id="BDIP01000477">
    <property type="protein sequence ID" value="GIQ81719.1"/>
    <property type="molecule type" value="Genomic_DNA"/>
</dbReference>
<sequence>MVEGIGCQYIRIPGLGTLLVVLHACGFSVYSYDGTSEVLSQSLPELSSLLATPSDANVDGANPAEEEEIRIRDRPPAALCVSVVSAASISPSSPLSPTASCHSPTLGVRDREREQGRDRGFRPSLVAIGDTHGRVLLFEVRPQWVLLSVETVSADATPVIGVRRLPLLDDDEASLPCLAVALAQGDSPFVPFLMSISAQEGSFLSPAPLSLPKGDQPEVALPERTVAIEVSGSCVAVGSCDGTVGLYSGCTLGGDGGVVCSETCRYGVGSPRGISAMCLSASGDCLYCTSFDGVVASLHIPSREVNALEVRDCNFVGVCSESAAKDKASTEAYAVVYSSPILVFLE</sequence>
<name>A0A9K3GF60_9EUKA</name>
<comment type="caution">
    <text evidence="2">The sequence shown here is derived from an EMBL/GenBank/DDBJ whole genome shotgun (WGS) entry which is preliminary data.</text>
</comment>
<dbReference type="AlphaFoldDB" id="A0A9K3GF60"/>
<dbReference type="InterPro" id="IPR036322">
    <property type="entry name" value="WD40_repeat_dom_sf"/>
</dbReference>
<organism evidence="2 3">
    <name type="scientific">Kipferlia bialata</name>
    <dbReference type="NCBI Taxonomy" id="797122"/>
    <lineage>
        <taxon>Eukaryota</taxon>
        <taxon>Metamonada</taxon>
        <taxon>Carpediemonas-like organisms</taxon>
        <taxon>Kipferlia</taxon>
    </lineage>
</organism>
<evidence type="ECO:0000313" key="3">
    <source>
        <dbReference type="Proteomes" id="UP000265618"/>
    </source>
</evidence>
<accession>A0A9K3GF60</accession>
<protein>
    <submittedName>
        <fullName evidence="2">Uncharacterized protein</fullName>
    </submittedName>
</protein>
<feature type="region of interest" description="Disordered" evidence="1">
    <location>
        <begin position="89"/>
        <end position="119"/>
    </location>
</feature>
<feature type="compositionally biased region" description="Basic and acidic residues" evidence="1">
    <location>
        <begin position="108"/>
        <end position="119"/>
    </location>
</feature>
<proteinExistence type="predicted"/>
<evidence type="ECO:0000256" key="1">
    <source>
        <dbReference type="SAM" id="MobiDB-lite"/>
    </source>
</evidence>
<dbReference type="Proteomes" id="UP000265618">
    <property type="component" value="Unassembled WGS sequence"/>
</dbReference>
<gene>
    <name evidence="2" type="ORF">KIPB_002723</name>
</gene>
<dbReference type="SUPFAM" id="SSF50978">
    <property type="entry name" value="WD40 repeat-like"/>
    <property type="match status" value="1"/>
</dbReference>
<evidence type="ECO:0000313" key="2">
    <source>
        <dbReference type="EMBL" id="GIQ81719.1"/>
    </source>
</evidence>
<keyword evidence="3" id="KW-1185">Reference proteome</keyword>
<feature type="compositionally biased region" description="Low complexity" evidence="1">
    <location>
        <begin position="89"/>
        <end position="100"/>
    </location>
</feature>